<keyword evidence="1" id="KW-1133">Transmembrane helix</keyword>
<evidence type="ECO:0000313" key="2">
    <source>
        <dbReference type="EMBL" id="KAG6369087.1"/>
    </source>
</evidence>
<proteinExistence type="predicted"/>
<gene>
    <name evidence="2" type="ORF">JVT61DRAFT_1503</name>
</gene>
<organism evidence="2 3">
    <name type="scientific">Boletus reticuloceps</name>
    <dbReference type="NCBI Taxonomy" id="495285"/>
    <lineage>
        <taxon>Eukaryota</taxon>
        <taxon>Fungi</taxon>
        <taxon>Dikarya</taxon>
        <taxon>Basidiomycota</taxon>
        <taxon>Agaricomycotina</taxon>
        <taxon>Agaricomycetes</taxon>
        <taxon>Agaricomycetidae</taxon>
        <taxon>Boletales</taxon>
        <taxon>Boletineae</taxon>
        <taxon>Boletaceae</taxon>
        <taxon>Boletoideae</taxon>
        <taxon>Boletus</taxon>
    </lineage>
</organism>
<dbReference type="Proteomes" id="UP000683000">
    <property type="component" value="Unassembled WGS sequence"/>
</dbReference>
<evidence type="ECO:0000313" key="3">
    <source>
        <dbReference type="Proteomes" id="UP000683000"/>
    </source>
</evidence>
<dbReference type="EMBL" id="JAGFBS010000108">
    <property type="protein sequence ID" value="KAG6369087.1"/>
    <property type="molecule type" value="Genomic_DNA"/>
</dbReference>
<reference evidence="2" key="1">
    <citation type="submission" date="2021-03" db="EMBL/GenBank/DDBJ databases">
        <title>Evolutionary innovations through gain and loss of genes in the ectomycorrhizal Boletales.</title>
        <authorList>
            <person name="Wu G."/>
            <person name="Miyauchi S."/>
            <person name="Morin E."/>
            <person name="Yang Z.-L."/>
            <person name="Xu J."/>
            <person name="Martin F.M."/>
        </authorList>
    </citation>
    <scope>NUCLEOTIDE SEQUENCE</scope>
    <source>
        <strain evidence="2">BR01</strain>
    </source>
</reference>
<feature type="transmembrane region" description="Helical" evidence="1">
    <location>
        <begin position="41"/>
        <end position="62"/>
    </location>
</feature>
<name>A0A8I2YBZ1_9AGAM</name>
<evidence type="ECO:0000256" key="1">
    <source>
        <dbReference type="SAM" id="Phobius"/>
    </source>
</evidence>
<sequence length="114" mass="12258">MGGGFTLNVSVTLAIAGRLWWTSRTIASLTGTSINRFASSIYLIVESGAISAAALAPFLIIVQLGVISRYRNPSADSFKTVRTAQDGIIFRVGSRREQDSPTDVPLHLAVYDTL</sequence>
<protein>
    <submittedName>
        <fullName evidence="2">Uncharacterized protein</fullName>
    </submittedName>
</protein>
<keyword evidence="1" id="KW-0812">Transmembrane</keyword>
<dbReference type="AlphaFoldDB" id="A0A8I2YBZ1"/>
<keyword evidence="1" id="KW-0472">Membrane</keyword>
<accession>A0A8I2YBZ1</accession>
<comment type="caution">
    <text evidence="2">The sequence shown here is derived from an EMBL/GenBank/DDBJ whole genome shotgun (WGS) entry which is preliminary data.</text>
</comment>
<dbReference type="OrthoDB" id="3039972at2759"/>
<keyword evidence="3" id="KW-1185">Reference proteome</keyword>